<dbReference type="AlphaFoldDB" id="A0A5S4WP44"/>
<dbReference type="EMBL" id="VSSR01000030">
    <property type="protein sequence ID" value="TYL83156.1"/>
    <property type="molecule type" value="Genomic_DNA"/>
</dbReference>
<evidence type="ECO:0000313" key="3">
    <source>
        <dbReference type="EMBL" id="TYL83156.1"/>
    </source>
</evidence>
<dbReference type="Proteomes" id="UP000324853">
    <property type="component" value="Unassembled WGS sequence"/>
</dbReference>
<accession>A0A5S4WP44</accession>
<feature type="transmembrane region" description="Helical" evidence="2">
    <location>
        <begin position="6"/>
        <end position="24"/>
    </location>
</feature>
<feature type="transmembrane region" description="Helical" evidence="2">
    <location>
        <begin position="36"/>
        <end position="54"/>
    </location>
</feature>
<feature type="transmembrane region" description="Helical" evidence="2">
    <location>
        <begin position="60"/>
        <end position="80"/>
    </location>
</feature>
<keyword evidence="4" id="KW-1185">Reference proteome</keyword>
<feature type="region of interest" description="Disordered" evidence="1">
    <location>
        <begin position="85"/>
        <end position="110"/>
    </location>
</feature>
<comment type="caution">
    <text evidence="3">The sequence shown here is derived from an EMBL/GenBank/DDBJ whole genome shotgun (WGS) entry which is preliminary data.</text>
</comment>
<protein>
    <submittedName>
        <fullName evidence="3">Uncharacterized protein</fullName>
    </submittedName>
</protein>
<keyword evidence="2" id="KW-0812">Transmembrane</keyword>
<reference evidence="3 4" key="1">
    <citation type="submission" date="2019-08" db="EMBL/GenBank/DDBJ databases">
        <title>Bradyrhizobium hipponensis sp. nov., a rhizobium isolated from a Lupinus angustifolius root nodule in Tunisia.</title>
        <authorList>
            <person name="Off K."/>
            <person name="Rejili M."/>
            <person name="Mars M."/>
            <person name="Brachmann A."/>
            <person name="Marin M."/>
        </authorList>
    </citation>
    <scope>NUCLEOTIDE SEQUENCE [LARGE SCALE GENOMIC DNA]</scope>
    <source>
        <strain evidence="3 4">CTAW11</strain>
    </source>
</reference>
<dbReference type="RefSeq" id="WP_148752653.1">
    <property type="nucleotide sequence ID" value="NZ_VSSR01000030.1"/>
</dbReference>
<proteinExistence type="predicted"/>
<name>A0A5S4WP44_9BRAD</name>
<sequence>MAQELFTIATLGTFAGATAATVVVGNTLQSVFRVSAKWLTLLLAEAIVILVAVFNHTSELSGYFVAILNGCLVYSAAVGLNTMTSKAPPPEGPTARSTEEAGLPPRQNVRGGFFSRWW</sequence>
<dbReference type="OrthoDB" id="9851623at2"/>
<keyword evidence="2" id="KW-0472">Membrane</keyword>
<keyword evidence="2" id="KW-1133">Transmembrane helix</keyword>
<evidence type="ECO:0000256" key="1">
    <source>
        <dbReference type="SAM" id="MobiDB-lite"/>
    </source>
</evidence>
<gene>
    <name evidence="3" type="ORF">FXB38_19725</name>
</gene>
<evidence type="ECO:0000313" key="4">
    <source>
        <dbReference type="Proteomes" id="UP000324853"/>
    </source>
</evidence>
<evidence type="ECO:0000256" key="2">
    <source>
        <dbReference type="SAM" id="Phobius"/>
    </source>
</evidence>
<organism evidence="3 4">
    <name type="scientific">Bradyrhizobium cytisi</name>
    <dbReference type="NCBI Taxonomy" id="515489"/>
    <lineage>
        <taxon>Bacteria</taxon>
        <taxon>Pseudomonadati</taxon>
        <taxon>Pseudomonadota</taxon>
        <taxon>Alphaproteobacteria</taxon>
        <taxon>Hyphomicrobiales</taxon>
        <taxon>Nitrobacteraceae</taxon>
        <taxon>Bradyrhizobium</taxon>
    </lineage>
</organism>